<dbReference type="SUPFAM" id="SSF55874">
    <property type="entry name" value="ATPase domain of HSP90 chaperone/DNA topoisomerase II/histidine kinase"/>
    <property type="match status" value="1"/>
</dbReference>
<evidence type="ECO:0000259" key="3">
    <source>
        <dbReference type="PROSITE" id="PS50109"/>
    </source>
</evidence>
<evidence type="ECO:0000313" key="4">
    <source>
        <dbReference type="EMBL" id="VFJ68792.1"/>
    </source>
</evidence>
<feature type="domain" description="Histidine kinase" evidence="3">
    <location>
        <begin position="1248"/>
        <end position="1465"/>
    </location>
</feature>
<dbReference type="PRINTS" id="PR00344">
    <property type="entry name" value="BCTRLSENSOR"/>
</dbReference>
<dbReference type="EC" id="2.7.13.3" evidence="2"/>
<reference evidence="4" key="1">
    <citation type="submission" date="2019-02" db="EMBL/GenBank/DDBJ databases">
        <authorList>
            <person name="Gruber-Vodicka R. H."/>
            <person name="Seah K. B. B."/>
        </authorList>
    </citation>
    <scope>NUCLEOTIDE SEQUENCE</scope>
    <source>
        <strain evidence="4">BECK_BZ131</strain>
    </source>
</reference>
<dbReference type="InterPro" id="IPR052023">
    <property type="entry name" value="Histidine_kinase_KdpD"/>
</dbReference>
<dbReference type="PANTHER" id="PTHR45569:SF1">
    <property type="entry name" value="SENSOR PROTEIN KDPD"/>
    <property type="match status" value="1"/>
</dbReference>
<dbReference type="GO" id="GO:0000155">
    <property type="term" value="F:phosphorelay sensor kinase activity"/>
    <property type="evidence" value="ECO:0007669"/>
    <property type="project" value="TreeGrafter"/>
</dbReference>
<organism evidence="4">
    <name type="scientific">Candidatus Kentrum sp. FW</name>
    <dbReference type="NCBI Taxonomy" id="2126338"/>
    <lineage>
        <taxon>Bacteria</taxon>
        <taxon>Pseudomonadati</taxon>
        <taxon>Pseudomonadota</taxon>
        <taxon>Gammaproteobacteria</taxon>
        <taxon>Candidatus Kentrum</taxon>
    </lineage>
</organism>
<dbReference type="InterPro" id="IPR005467">
    <property type="entry name" value="His_kinase_dom"/>
</dbReference>
<name>A0A450TM65_9GAMM</name>
<dbReference type="PROSITE" id="PS50109">
    <property type="entry name" value="HIS_KIN"/>
    <property type="match status" value="1"/>
</dbReference>
<dbReference type="SMART" id="SM00065">
    <property type="entry name" value="GAF"/>
    <property type="match status" value="6"/>
</dbReference>
<dbReference type="Pfam" id="PF13185">
    <property type="entry name" value="GAF_2"/>
    <property type="match status" value="3"/>
</dbReference>
<dbReference type="EMBL" id="CAADFE010000016">
    <property type="protein sequence ID" value="VFJ68792.1"/>
    <property type="molecule type" value="Genomic_DNA"/>
</dbReference>
<sequence>MISRPETSFQTVSELAHAITGQPVVIWLRDFRTEEVIARAQAGFEDDLTLVDTIVDRDDAGIIGQVMASGQEQVTPDAGLEPAFHGRDLSQLSSTPAMLAAPISSRGGETIGVIGFLTETADRLGQLDRETLGRITHMVAGQAEPSRRIFHLARATRRLIGARNLNDVAGILAQTAKELTGAYSSVVWLWNARTGEFVHASHAAGMAWSVKPRQDGLTRRIMKEDKPIRIDDATRDENIQKELLELKVRSEVGVPIRQEKGPIGVLFVNSDKAEHFTANDEQLLETLAGQFFAGFSWGQQLMGPMDEVEVAISRLFDLDGILNGLCREIQTELGFDYVAVQLIHPVERTIETVFGIGEKVDWVGVKHPMDAEGNLRDIQVDMARSHPRRIEVLHGWDPRLDGWIYDRFGHKDYVRAWVPMLLVRDQSGGISKDWWDGSHWRERPRESVSDNDRCFALELEGIEDFPRNYPLGTVDAGYTNPQKTITSDDAKKLADLVSHGALAVRKAQLPGVLETIAEGARRILNADAASLHFAYNPEREGGLFAYEVTAGKGRLRFYHHNDPGHHGLWRQAMREKRPRFMPDESREETDRAVEFFAPNLYRQGIRAVAAFPFIVGDHESVLYIYFETPYRFTEEELHWVESFVRRAERAVLDATRVLRTRDQARQLANLHEIARSLVTNPESPNLLQDIAGYVASILGADVVTIYEYFADEKRFAEPVVVGRLLDKEKVSVCPMSEDAIQFRVIDESGPIYAETVREKAIFHRFHQDDFIDREKIRSAIAYPLTVHEETVGVMFVNYRTFHRFTEDDKGVLVPTLAASAAMAIQVARSHRQAERNSARRDRRDEALQKVERAIADKNVNLQQVLDVILQEAMNITGAAFGYFLRYRWQGILELVAQKGLPEEKRNLSQTLETGIIGRAARTLMPQFAPDVTVPEWKEIYHEIVPEARAEMAVPLVDENGLWGVLNVESPKPNAFDKDDLAVLERFARQAMISIHETTLRSNLERQAKPLHFLNAISSRIQDPRHDSDTVLRLLLTGVTSSAGLRFSRAMLFLMDEEGKLKGRMAIGSRSQEEASEIWKHFAMKEDDLKENSLDPLDFFLDEAERFSEKIKMGEEKDSQLSLAVQGIPSISVDDQTSGALTECIKEGNSVVVEDRKPDAFRTLLKNNNVSVVHDSTFACIPLVGEGRKTLGALVVDYQFLNHDWVIDAIVRRNLEIYAGVIAMAIENTRLRDSMEKQREAAWKYFSRQTAHSIGNRIAQIEGPIFWLQDAYEDHAESASLLENLEAGVEETKALLRRFRDVIRPSEPKLSQMDLGRLLASVAEENRDRLQMEGVELSIRMPVQTITLMGDKHLLSDVFAELMKNAREAMALESIDNPLITIRVDNPGDSGNSHVRIDVVNPGRGVPGKLKRRIFEPFHHGHGKGESRGLGLAIIKESIEAHKGTIEETGVPGRNACFSIRLPVVLN</sequence>
<dbReference type="Gene3D" id="3.30.565.10">
    <property type="entry name" value="Histidine kinase-like ATPase, C-terminal domain"/>
    <property type="match status" value="1"/>
</dbReference>
<dbReference type="Pfam" id="PF02518">
    <property type="entry name" value="HATPase_c"/>
    <property type="match status" value="1"/>
</dbReference>
<dbReference type="InterPro" id="IPR036890">
    <property type="entry name" value="HATPase_C_sf"/>
</dbReference>
<proteinExistence type="predicted"/>
<dbReference type="SMART" id="SM00387">
    <property type="entry name" value="HATPase_c"/>
    <property type="match status" value="1"/>
</dbReference>
<dbReference type="InterPro" id="IPR003018">
    <property type="entry name" value="GAF"/>
</dbReference>
<dbReference type="Pfam" id="PF01590">
    <property type="entry name" value="GAF"/>
    <property type="match status" value="2"/>
</dbReference>
<dbReference type="GO" id="GO:0005886">
    <property type="term" value="C:plasma membrane"/>
    <property type="evidence" value="ECO:0007669"/>
    <property type="project" value="TreeGrafter"/>
</dbReference>
<dbReference type="InterPro" id="IPR003594">
    <property type="entry name" value="HATPase_dom"/>
</dbReference>
<evidence type="ECO:0000256" key="1">
    <source>
        <dbReference type="ARBA" id="ARBA00000085"/>
    </source>
</evidence>
<dbReference type="Gene3D" id="3.30.450.40">
    <property type="match status" value="6"/>
</dbReference>
<dbReference type="PANTHER" id="PTHR45569">
    <property type="entry name" value="SENSOR PROTEIN KDPD"/>
    <property type="match status" value="1"/>
</dbReference>
<dbReference type="InterPro" id="IPR029016">
    <property type="entry name" value="GAF-like_dom_sf"/>
</dbReference>
<dbReference type="SUPFAM" id="SSF55781">
    <property type="entry name" value="GAF domain-like"/>
    <property type="match status" value="6"/>
</dbReference>
<dbReference type="InterPro" id="IPR004358">
    <property type="entry name" value="Sig_transdc_His_kin-like_C"/>
</dbReference>
<comment type="catalytic activity">
    <reaction evidence="1">
        <text>ATP + protein L-histidine = ADP + protein N-phospho-L-histidine.</text>
        <dbReference type="EC" id="2.7.13.3"/>
    </reaction>
</comment>
<accession>A0A450TM65</accession>
<evidence type="ECO:0000256" key="2">
    <source>
        <dbReference type="ARBA" id="ARBA00012438"/>
    </source>
</evidence>
<protein>
    <recommendedName>
        <fullName evidence="2">histidine kinase</fullName>
        <ecNumber evidence="2">2.7.13.3</ecNumber>
    </recommendedName>
</protein>
<gene>
    <name evidence="4" type="ORF">BECKFW1821C_GA0114237_101610</name>
</gene>